<evidence type="ECO:0000313" key="2">
    <source>
        <dbReference type="EMBL" id="NAW51445.1"/>
    </source>
</evidence>
<proteinExistence type="predicted"/>
<comment type="caution">
    <text evidence="2">The sequence shown here is derived from an EMBL/GenBank/DDBJ whole genome shotgun (WGS) entry which is preliminary data.</text>
</comment>
<reference evidence="2 3" key="1">
    <citation type="submission" date="2019-11" db="EMBL/GenBank/DDBJ databases">
        <title>Characterization of Elizabethkingia argenteiflava sp. nov., isolated from inner surface of Soybean Pods.</title>
        <authorList>
            <person name="Mo S."/>
        </authorList>
    </citation>
    <scope>NUCLEOTIDE SEQUENCE [LARGE SCALE GENOMIC DNA]</scope>
    <source>
        <strain evidence="2 3">YB22</strain>
    </source>
</reference>
<organism evidence="2 3">
    <name type="scientific">Elizabethkingia argenteiflava</name>
    <dbReference type="NCBI Taxonomy" id="2681556"/>
    <lineage>
        <taxon>Bacteria</taxon>
        <taxon>Pseudomonadati</taxon>
        <taxon>Bacteroidota</taxon>
        <taxon>Flavobacteriia</taxon>
        <taxon>Flavobacteriales</taxon>
        <taxon>Weeksellaceae</taxon>
        <taxon>Elizabethkingia</taxon>
    </lineage>
</organism>
<keyword evidence="3" id="KW-1185">Reference proteome</keyword>
<dbReference type="Proteomes" id="UP000553459">
    <property type="component" value="Unassembled WGS sequence"/>
</dbReference>
<evidence type="ECO:0000313" key="3">
    <source>
        <dbReference type="Proteomes" id="UP000553459"/>
    </source>
</evidence>
<dbReference type="AlphaFoldDB" id="A0A845PUW3"/>
<dbReference type="RefSeq" id="WP_166519724.1">
    <property type="nucleotide sequence ID" value="NZ_JAAABJ010000534.1"/>
</dbReference>
<gene>
    <name evidence="2" type="ORF">GNY06_08645</name>
</gene>
<dbReference type="EMBL" id="JAAABJ010000534">
    <property type="protein sequence ID" value="NAW51445.1"/>
    <property type="molecule type" value="Genomic_DNA"/>
</dbReference>
<evidence type="ECO:0000259" key="1">
    <source>
        <dbReference type="Pfam" id="PF10988"/>
    </source>
</evidence>
<accession>A0A845PUW3</accession>
<dbReference type="Gene3D" id="2.160.20.120">
    <property type="match status" value="1"/>
</dbReference>
<dbReference type="InterPro" id="IPR021255">
    <property type="entry name" value="DUF2807"/>
</dbReference>
<dbReference type="Pfam" id="PF10988">
    <property type="entry name" value="DUF2807"/>
    <property type="match status" value="1"/>
</dbReference>
<protein>
    <submittedName>
        <fullName evidence="2">DUF2807 domain-containing protein</fullName>
    </submittedName>
</protein>
<feature type="domain" description="Putative auto-transporter adhesin head GIN" evidence="1">
    <location>
        <begin position="28"/>
        <end position="206"/>
    </location>
</feature>
<sequence length="222" mass="23482">MKNVLAGMMAVVAFQVFSAQSTKDVGVFRNLKVYDKIHVDLLPSKTNKVEVGGSNASEVEVINKNGELKLRMSPAYLLQGEGVRVKVFYDRLTNIQANQGASIKGEGTLKAPKLVVGANEGASINMDLSVQMLELKSNTGAHIALSGSADHQIAVVNTGAQYSGRHLKTSTSSITVKAGGNAEVFAAEAIDAKTFVGGNIMVYGNPVDKKTKKIAGGNIQFK</sequence>
<name>A0A845PUW3_9FLAO</name>